<sequence>MFSTSPPQLSAHSAPLQVGEVVTRLAPSQRVPGLSGVYLTKAVRKFHHIEVLPAAATATSLSSSDPSSQGSSLRNSPRADNTPLAGGSTVPPCRGPDGTTLAPPLVLNLAFAPRHHISLRRFLALRHMFSSNAYLHAATEQGWYLIAPSSAAPLCADVAGLEKWVHLHHHRYLQPVRASSSRQSRDRRASSGHEPTASAGQARVLSPREARLAKHAELAELEAALDNGEELTESQLRALADKESGDAEKGGDSEDVAEQEEKTRRVDAGANTASALWKMPSAAASEPAVGGGTVPTAALAPQLKAVPPLITEAHLFEINDGVLWELPSPDDLASHDYWKGHRQRMVLYESTGDADAAEQREALLSTIRGHPRARMYTEQELYAAAEKLFQAFKQKANVRLSVDAESGLLSLVPLVDLEAGDELFLHYGREWWTGRLLSSLLLAVPDEEMGHIRWIEQLFGHEADRNQLFPLLMPAYQQRKHKRSRRRSSKATRPSAHVHESSAGEPRSDAQGEAMTNEAHASVSAEARRGPLVLFNTVTHSKATDAAVLAFAVRRSCVDQTFFDRLVLGSPGRRVRPLFSLSEPDAEIPMSALRKVLLASLRGVLEEGVVTDADFRDAVGHSTNAASQGGDTSGGADGGPSDRIDDDDVFSV</sequence>
<feature type="region of interest" description="Disordered" evidence="1">
    <location>
        <begin position="621"/>
        <end position="652"/>
    </location>
</feature>
<gene>
    <name evidence="2" type="ORF">ABL78_6528</name>
</gene>
<feature type="region of interest" description="Disordered" evidence="1">
    <location>
        <begin position="58"/>
        <end position="97"/>
    </location>
</feature>
<feature type="region of interest" description="Disordered" evidence="1">
    <location>
        <begin position="175"/>
        <end position="205"/>
    </location>
</feature>
<dbReference type="AlphaFoldDB" id="A0A0N1I0P8"/>
<proteinExistence type="predicted"/>
<evidence type="ECO:0000313" key="2">
    <source>
        <dbReference type="EMBL" id="KPI84421.1"/>
    </source>
</evidence>
<evidence type="ECO:0000256" key="1">
    <source>
        <dbReference type="SAM" id="MobiDB-lite"/>
    </source>
</evidence>
<dbReference type="Proteomes" id="UP000038009">
    <property type="component" value="Unassembled WGS sequence"/>
</dbReference>
<evidence type="ECO:0000313" key="3">
    <source>
        <dbReference type="Proteomes" id="UP000038009"/>
    </source>
</evidence>
<name>A0A0N1I0P8_LEPSE</name>
<comment type="caution">
    <text evidence="2">The sequence shown here is derived from an EMBL/GenBank/DDBJ whole genome shotgun (WGS) entry which is preliminary data.</text>
</comment>
<reference evidence="2 3" key="1">
    <citation type="journal article" date="2015" name="PLoS Pathog.">
        <title>Leptomonas seymouri: Adaptations to the Dixenous Life Cycle Analyzed by Genome Sequencing, Transcriptome Profiling and Co-infection with Leishmania donovani.</title>
        <authorList>
            <person name="Kraeva N."/>
            <person name="Butenko A."/>
            <person name="Hlavacova J."/>
            <person name="Kostygov A."/>
            <person name="Myskova J."/>
            <person name="Grybchuk D."/>
            <person name="Lestinova T."/>
            <person name="Votypka J."/>
            <person name="Volf P."/>
            <person name="Opperdoes F."/>
            <person name="Flegontov P."/>
            <person name="Lukes J."/>
            <person name="Yurchenko V."/>
        </authorList>
    </citation>
    <scope>NUCLEOTIDE SEQUENCE [LARGE SCALE GENOMIC DNA]</scope>
    <source>
        <strain evidence="2 3">ATCC 30220</strain>
    </source>
</reference>
<feature type="compositionally biased region" description="Basic and acidic residues" evidence="1">
    <location>
        <begin position="497"/>
        <end position="510"/>
    </location>
</feature>
<dbReference type="VEuPathDB" id="TriTrypDB:Lsey_0260_0070"/>
<keyword evidence="3" id="KW-1185">Reference proteome</keyword>
<feature type="compositionally biased region" description="Basic residues" evidence="1">
    <location>
        <begin position="478"/>
        <end position="490"/>
    </location>
</feature>
<feature type="region of interest" description="Disordered" evidence="1">
    <location>
        <begin position="478"/>
        <end position="523"/>
    </location>
</feature>
<feature type="region of interest" description="Disordered" evidence="1">
    <location>
        <begin position="241"/>
        <end position="268"/>
    </location>
</feature>
<organism evidence="2 3">
    <name type="scientific">Leptomonas seymouri</name>
    <dbReference type="NCBI Taxonomy" id="5684"/>
    <lineage>
        <taxon>Eukaryota</taxon>
        <taxon>Discoba</taxon>
        <taxon>Euglenozoa</taxon>
        <taxon>Kinetoplastea</taxon>
        <taxon>Metakinetoplastina</taxon>
        <taxon>Trypanosomatida</taxon>
        <taxon>Trypanosomatidae</taxon>
        <taxon>Leishmaniinae</taxon>
        <taxon>Leptomonas</taxon>
    </lineage>
</organism>
<feature type="compositionally biased region" description="Basic and acidic residues" evidence="1">
    <location>
        <begin position="241"/>
        <end position="252"/>
    </location>
</feature>
<dbReference type="OrthoDB" id="5560686at2759"/>
<accession>A0A0N1I0P8</accession>
<dbReference type="EMBL" id="LJSK01000260">
    <property type="protein sequence ID" value="KPI84421.1"/>
    <property type="molecule type" value="Genomic_DNA"/>
</dbReference>
<evidence type="ECO:0008006" key="4">
    <source>
        <dbReference type="Google" id="ProtNLM"/>
    </source>
</evidence>
<protein>
    <recommendedName>
        <fullName evidence="4">SET domain-containing protein</fullName>
    </recommendedName>
</protein>
<dbReference type="OMA" id="HYGREWW"/>
<feature type="compositionally biased region" description="Low complexity" evidence="1">
    <location>
        <begin position="60"/>
        <end position="72"/>
    </location>
</feature>